<feature type="compositionally biased region" description="Polar residues" evidence="1">
    <location>
        <begin position="341"/>
        <end position="355"/>
    </location>
</feature>
<evidence type="ECO:0000313" key="3">
    <source>
        <dbReference type="Proteomes" id="UP001302676"/>
    </source>
</evidence>
<feature type="compositionally biased region" description="Low complexity" evidence="1">
    <location>
        <begin position="702"/>
        <end position="715"/>
    </location>
</feature>
<dbReference type="EMBL" id="MU853560">
    <property type="protein sequence ID" value="KAK4146654.1"/>
    <property type="molecule type" value="Genomic_DNA"/>
</dbReference>
<feature type="compositionally biased region" description="Basic and acidic residues" evidence="1">
    <location>
        <begin position="216"/>
        <end position="236"/>
    </location>
</feature>
<feature type="compositionally biased region" description="Low complexity" evidence="1">
    <location>
        <begin position="678"/>
        <end position="694"/>
    </location>
</feature>
<feature type="compositionally biased region" description="Acidic residues" evidence="1">
    <location>
        <begin position="171"/>
        <end position="184"/>
    </location>
</feature>
<feature type="region of interest" description="Disordered" evidence="1">
    <location>
        <begin position="302"/>
        <end position="323"/>
    </location>
</feature>
<dbReference type="RefSeq" id="XP_062640025.1">
    <property type="nucleotide sequence ID" value="XM_062779614.1"/>
</dbReference>
<feature type="compositionally biased region" description="Low complexity" evidence="1">
    <location>
        <begin position="250"/>
        <end position="260"/>
    </location>
</feature>
<comment type="caution">
    <text evidence="2">The sequence shown here is derived from an EMBL/GenBank/DDBJ whole genome shotgun (WGS) entry which is preliminary data.</text>
</comment>
<dbReference type="Proteomes" id="UP001302676">
    <property type="component" value="Unassembled WGS sequence"/>
</dbReference>
<feature type="region of interest" description="Disordered" evidence="1">
    <location>
        <begin position="458"/>
        <end position="479"/>
    </location>
</feature>
<feature type="region of interest" description="Disordered" evidence="1">
    <location>
        <begin position="167"/>
        <end position="274"/>
    </location>
</feature>
<accession>A0AAN6V8B7</accession>
<evidence type="ECO:0000313" key="2">
    <source>
        <dbReference type="EMBL" id="KAK4146654.1"/>
    </source>
</evidence>
<evidence type="ECO:0000256" key="1">
    <source>
        <dbReference type="SAM" id="MobiDB-lite"/>
    </source>
</evidence>
<reference evidence="2" key="1">
    <citation type="journal article" date="2023" name="Mol. Phylogenet. Evol.">
        <title>Genome-scale phylogeny and comparative genomics of the fungal order Sordariales.</title>
        <authorList>
            <person name="Hensen N."/>
            <person name="Bonometti L."/>
            <person name="Westerberg I."/>
            <person name="Brannstrom I.O."/>
            <person name="Guillou S."/>
            <person name="Cros-Aarteil S."/>
            <person name="Calhoun S."/>
            <person name="Haridas S."/>
            <person name="Kuo A."/>
            <person name="Mondo S."/>
            <person name="Pangilinan J."/>
            <person name="Riley R."/>
            <person name="LaButti K."/>
            <person name="Andreopoulos B."/>
            <person name="Lipzen A."/>
            <person name="Chen C."/>
            <person name="Yan M."/>
            <person name="Daum C."/>
            <person name="Ng V."/>
            <person name="Clum A."/>
            <person name="Steindorff A."/>
            <person name="Ohm R.A."/>
            <person name="Martin F."/>
            <person name="Silar P."/>
            <person name="Natvig D.O."/>
            <person name="Lalanne C."/>
            <person name="Gautier V."/>
            <person name="Ament-Velasquez S.L."/>
            <person name="Kruys A."/>
            <person name="Hutchinson M.I."/>
            <person name="Powell A.J."/>
            <person name="Barry K."/>
            <person name="Miller A.N."/>
            <person name="Grigoriev I.V."/>
            <person name="Debuchy R."/>
            <person name="Gladieux P."/>
            <person name="Hiltunen Thoren M."/>
            <person name="Johannesson H."/>
        </authorList>
    </citation>
    <scope>NUCLEOTIDE SEQUENCE</scope>
    <source>
        <strain evidence="2">CBS 141.50</strain>
    </source>
</reference>
<feature type="region of interest" description="Disordered" evidence="1">
    <location>
        <begin position="744"/>
        <end position="783"/>
    </location>
</feature>
<name>A0AAN6V8B7_9PEZI</name>
<dbReference type="GeneID" id="87816227"/>
<feature type="compositionally biased region" description="Low complexity" evidence="1">
    <location>
        <begin position="401"/>
        <end position="414"/>
    </location>
</feature>
<keyword evidence="3" id="KW-1185">Reference proteome</keyword>
<organism evidence="2 3">
    <name type="scientific">Dichotomopilus funicola</name>
    <dbReference type="NCBI Taxonomy" id="1934379"/>
    <lineage>
        <taxon>Eukaryota</taxon>
        <taxon>Fungi</taxon>
        <taxon>Dikarya</taxon>
        <taxon>Ascomycota</taxon>
        <taxon>Pezizomycotina</taxon>
        <taxon>Sordariomycetes</taxon>
        <taxon>Sordariomycetidae</taxon>
        <taxon>Sordariales</taxon>
        <taxon>Chaetomiaceae</taxon>
        <taxon>Dichotomopilus</taxon>
    </lineage>
</organism>
<sequence length="783" mass="87641">MFNTFNPPPNPWPKPPLQPLPFWQRAVCDCHYFYQFFLCGCPDHPFDPTTTTGTNPNNTNPHLPSTHTPNFRPCAIAQAPKIDQLRHLLTGFRHNRTPPIRREPSILPFPCFRHLQEARQYLPPAALRGARKRLLDPKWNPVGVRRLNENYRGMVRFMGGVGYGRGTQGGLEEEEGVEEVEMEVEGGKSGKRVTFWDLEDSDEPQQRQQRQRVHRIVGEKRKRDEEKGWSSGEKDWGSILRPRSRRRSSTSDPGSGSGSTDYDEFSINELDPSTDMEGFHEQFQKRLAQLEAQRQNTVRQFGIDDSDLDFPPPSQPVSLDSPRDNAWMFDTEPMVTDHHSAMSTPSPSHIQNQDLLDSPPPPAYRTPPPAYRRTPPATRSHSRNQSTTTIFPGPNTHRGVSKPSKLSSSHTSSAARHKAATTNPFQALAWLVEEQTADLSQQDGYRWHCNLPRAQSNTAGYYPDPYPYPSPQDPQTTNNETEKITHYDTSSHTGYHTGAYRLDDSVLHQARLAQWAGANPGPGVYAGVIPDGSPPYNSLTNSAITANPTGFWSGYKQAGFNNIATTNDRNVNSGPPVWAGGSCANAFCQRERVGWGGSKARCCPLCPNWRVNVGFVRGDALDGGCPFGGYGYGSYGAYNSYNPSIQPTYNSAHYRHTKSGPSDYYSLYQDQNFNYNNHNPNQSFNYNNNPYQQYTHPSNNPNTYTDHTHTSNNNNTIHPAAASSWGMIMAERVRQIWEEFVSGWSSTTSPEGSPRLGDGQGGGQREGGSRGGWWGWNGGWLSM</sequence>
<proteinExistence type="predicted"/>
<protein>
    <submittedName>
        <fullName evidence="2">Uncharacterized protein</fullName>
    </submittedName>
</protein>
<feature type="compositionally biased region" description="Gly residues" evidence="1">
    <location>
        <begin position="758"/>
        <end position="783"/>
    </location>
</feature>
<feature type="compositionally biased region" description="Pro residues" evidence="1">
    <location>
        <begin position="358"/>
        <end position="370"/>
    </location>
</feature>
<gene>
    <name evidence="2" type="ORF">C8A04DRAFT_25574</name>
</gene>
<reference evidence="2" key="2">
    <citation type="submission" date="2023-05" db="EMBL/GenBank/DDBJ databases">
        <authorList>
            <consortium name="Lawrence Berkeley National Laboratory"/>
            <person name="Steindorff A."/>
            <person name="Hensen N."/>
            <person name="Bonometti L."/>
            <person name="Westerberg I."/>
            <person name="Brannstrom I.O."/>
            <person name="Guillou S."/>
            <person name="Cros-Aarteil S."/>
            <person name="Calhoun S."/>
            <person name="Haridas S."/>
            <person name="Kuo A."/>
            <person name="Mondo S."/>
            <person name="Pangilinan J."/>
            <person name="Riley R."/>
            <person name="Labutti K."/>
            <person name="Andreopoulos B."/>
            <person name="Lipzen A."/>
            <person name="Chen C."/>
            <person name="Yanf M."/>
            <person name="Daum C."/>
            <person name="Ng V."/>
            <person name="Clum A."/>
            <person name="Ohm R."/>
            <person name="Martin F."/>
            <person name="Silar P."/>
            <person name="Natvig D."/>
            <person name="Lalanne C."/>
            <person name="Gautier V."/>
            <person name="Ament-Velasquez S.L."/>
            <person name="Kruys A."/>
            <person name="Hutchinson M.I."/>
            <person name="Powell A.J."/>
            <person name="Barry K."/>
            <person name="Miller A.N."/>
            <person name="Grigoriev I.V."/>
            <person name="Debuchy R."/>
            <person name="Gladieux P."/>
            <person name="Thoren M.H."/>
            <person name="Johannesson H."/>
        </authorList>
    </citation>
    <scope>NUCLEOTIDE SEQUENCE</scope>
    <source>
        <strain evidence="2">CBS 141.50</strain>
    </source>
</reference>
<feature type="region of interest" description="Disordered" evidence="1">
    <location>
        <begin position="678"/>
        <end position="715"/>
    </location>
</feature>
<feature type="region of interest" description="Disordered" evidence="1">
    <location>
        <begin position="337"/>
        <end position="419"/>
    </location>
</feature>
<dbReference type="AlphaFoldDB" id="A0AAN6V8B7"/>